<feature type="chain" id="PRO_5045215353" description="Lipoprotein" evidence="2">
    <location>
        <begin position="25"/>
        <end position="165"/>
    </location>
</feature>
<dbReference type="RefSeq" id="WP_289475381.1">
    <property type="nucleotide sequence ID" value="NZ_JAUCMN010000014.1"/>
</dbReference>
<dbReference type="EMBL" id="JAUCMN010000014">
    <property type="protein sequence ID" value="MDM7893070.1"/>
    <property type="molecule type" value="Genomic_DNA"/>
</dbReference>
<dbReference type="PROSITE" id="PS51257">
    <property type="entry name" value="PROKAR_LIPOPROTEIN"/>
    <property type="match status" value="1"/>
</dbReference>
<keyword evidence="2" id="KW-0732">Signal</keyword>
<name>A0ABT7TU75_9MICO</name>
<accession>A0ABT7TU75</accession>
<sequence length="165" mass="16585">MPRKTIAVATAALAVALLAGCSTGGSEDGGSDAAGSGSTQTSAPRSATPEAASQSKAEACSAFQSEVEDAAKDLQEQSSQLQADPAAALAKLDELDQSVSEGVASVQNAEVKPKAQAFQAAYRDLLTEVKAITQDPASADMAAFKASTQGLEAASTDFRTVCPSS</sequence>
<evidence type="ECO:0008006" key="5">
    <source>
        <dbReference type="Google" id="ProtNLM"/>
    </source>
</evidence>
<dbReference type="Proteomes" id="UP001236404">
    <property type="component" value="Unassembled WGS sequence"/>
</dbReference>
<gene>
    <name evidence="3" type="ORF">QUG93_15370</name>
</gene>
<evidence type="ECO:0000256" key="1">
    <source>
        <dbReference type="SAM" id="MobiDB-lite"/>
    </source>
</evidence>
<evidence type="ECO:0000313" key="3">
    <source>
        <dbReference type="EMBL" id="MDM7893070.1"/>
    </source>
</evidence>
<proteinExistence type="predicted"/>
<evidence type="ECO:0000313" key="4">
    <source>
        <dbReference type="Proteomes" id="UP001236404"/>
    </source>
</evidence>
<organism evidence="3 4">
    <name type="scientific">Curtobacterium caseinilyticum</name>
    <dbReference type="NCBI Taxonomy" id="3055137"/>
    <lineage>
        <taxon>Bacteria</taxon>
        <taxon>Bacillati</taxon>
        <taxon>Actinomycetota</taxon>
        <taxon>Actinomycetes</taxon>
        <taxon>Micrococcales</taxon>
        <taxon>Microbacteriaceae</taxon>
        <taxon>Curtobacterium</taxon>
    </lineage>
</organism>
<feature type="region of interest" description="Disordered" evidence="1">
    <location>
        <begin position="23"/>
        <end position="60"/>
    </location>
</feature>
<comment type="caution">
    <text evidence="3">The sequence shown here is derived from an EMBL/GenBank/DDBJ whole genome shotgun (WGS) entry which is preliminary data.</text>
</comment>
<feature type="signal peptide" evidence="2">
    <location>
        <begin position="1"/>
        <end position="24"/>
    </location>
</feature>
<protein>
    <recommendedName>
        <fullName evidence="5">Lipoprotein</fullName>
    </recommendedName>
</protein>
<feature type="compositionally biased region" description="Low complexity" evidence="1">
    <location>
        <begin position="31"/>
        <end position="43"/>
    </location>
</feature>
<evidence type="ECO:0000256" key="2">
    <source>
        <dbReference type="SAM" id="SignalP"/>
    </source>
</evidence>
<keyword evidence="4" id="KW-1185">Reference proteome</keyword>
<reference evidence="3 4" key="1">
    <citation type="submission" date="2023-06" db="EMBL/GenBank/DDBJ databases">
        <authorList>
            <person name="Feng G."/>
            <person name="Li J."/>
            <person name="Zhu H."/>
        </authorList>
    </citation>
    <scope>NUCLEOTIDE SEQUENCE [LARGE SCALE GENOMIC DNA]</scope>
    <source>
        <strain evidence="3 4">RHCKG28</strain>
    </source>
</reference>